<keyword evidence="3" id="KW-1185">Reference proteome</keyword>
<protein>
    <recommendedName>
        <fullName evidence="4">DUF4252 domain-containing protein</fullName>
    </recommendedName>
</protein>
<dbReference type="Proteomes" id="UP000199438">
    <property type="component" value="Unassembled WGS sequence"/>
</dbReference>
<evidence type="ECO:0008006" key="4">
    <source>
        <dbReference type="Google" id="ProtNLM"/>
    </source>
</evidence>
<dbReference type="EMBL" id="FOKV01000002">
    <property type="protein sequence ID" value="SFC10684.1"/>
    <property type="molecule type" value="Genomic_DNA"/>
</dbReference>
<dbReference type="RefSeq" id="WP_084841647.1">
    <property type="nucleotide sequence ID" value="NZ_FOKV01000002.1"/>
</dbReference>
<reference evidence="3" key="1">
    <citation type="submission" date="2016-10" db="EMBL/GenBank/DDBJ databases">
        <authorList>
            <person name="Varghese N."/>
            <person name="Submissions S."/>
        </authorList>
    </citation>
    <scope>NUCLEOTIDE SEQUENCE [LARGE SCALE GENOMIC DNA]</scope>
    <source>
        <strain evidence="3">DSM 24499</strain>
    </source>
</reference>
<dbReference type="AlphaFoldDB" id="A0A1I1GGK7"/>
<organism evidence="2 3">
    <name type="scientific">Zunongwangia mangrovi</name>
    <dbReference type="NCBI Taxonomy" id="1334022"/>
    <lineage>
        <taxon>Bacteria</taxon>
        <taxon>Pseudomonadati</taxon>
        <taxon>Bacteroidota</taxon>
        <taxon>Flavobacteriia</taxon>
        <taxon>Flavobacteriales</taxon>
        <taxon>Flavobacteriaceae</taxon>
        <taxon>Zunongwangia</taxon>
    </lineage>
</organism>
<sequence>MKRIVVIVALFMAPFLAQSQDFAKYENMKDVDAMVMTSKMFKMLSKVDLSEGDPEAKKYMEMIENLSEIRLYKTNSSSIRGQMSKDFEAYLNKGSLDELMRIKDSGKNIKFYSKSDGKNDDIVKELLMFMDGDEGGEPISVILRITGQIDLTQLSKLTSDLNVPGADQLKNAKTKNQ</sequence>
<dbReference type="STRING" id="1334022.SAMN04487907_102264"/>
<evidence type="ECO:0000313" key="2">
    <source>
        <dbReference type="EMBL" id="SFC10684.1"/>
    </source>
</evidence>
<evidence type="ECO:0000256" key="1">
    <source>
        <dbReference type="SAM" id="SignalP"/>
    </source>
</evidence>
<proteinExistence type="predicted"/>
<evidence type="ECO:0000313" key="3">
    <source>
        <dbReference type="Proteomes" id="UP000199438"/>
    </source>
</evidence>
<dbReference type="Pfam" id="PF14060">
    <property type="entry name" value="DUF4252"/>
    <property type="match status" value="1"/>
</dbReference>
<dbReference type="InterPro" id="IPR025348">
    <property type="entry name" value="DUF4252"/>
</dbReference>
<name>A0A1I1GGK7_9FLAO</name>
<feature type="chain" id="PRO_5011492398" description="DUF4252 domain-containing protein" evidence="1">
    <location>
        <begin position="20"/>
        <end position="177"/>
    </location>
</feature>
<accession>A0A1I1GGK7</accession>
<feature type="signal peptide" evidence="1">
    <location>
        <begin position="1"/>
        <end position="19"/>
    </location>
</feature>
<keyword evidence="1" id="KW-0732">Signal</keyword>
<dbReference type="OrthoDB" id="705638at2"/>
<gene>
    <name evidence="2" type="ORF">SAMN04487907_102264</name>
</gene>